<keyword evidence="3 7" id="KW-0129">CBS domain</keyword>
<sequence length="330" mass="35320">MNKMAMKQNNLAPSDYIQDAIDAIRTEQRALELLIDELDERFVNACQAILNCSGRVVVTGMGKSGHIGRKIAATFASTGTPAFFMHPGEAGHGDLGMLVQGDVLIAISNSGESDEIRMLLPVVKQLNIPLISISRDKRGILPKSADIALTLGLSEEACPLGLAPTSSTTATLALGDALAVALLHARGFTSHDFALSHPAGALGRRLLTHVSDIMHTNHLPVVHHQSTLNETLLVMTSGRLGLAVVVDDDSKVVGIFTDGDLRRKLAEHTNLTVEIQTLMTKTPKSVDQQMRASDALSLMNENAISQLLVLKDRQLIGVISIHDILKAGIS</sequence>
<comment type="caution">
    <text evidence="10">The sequence shown here is derived from an EMBL/GenBank/DDBJ whole genome shotgun (WGS) entry which is preliminary data.</text>
</comment>
<feature type="domain" description="CBS" evidence="8">
    <location>
        <begin position="279"/>
        <end position="330"/>
    </location>
</feature>
<feature type="site" description="Catalytically relevant" evidence="6">
    <location>
        <position position="156"/>
    </location>
</feature>
<feature type="site" description="Catalytically relevant" evidence="6">
    <location>
        <position position="197"/>
    </location>
</feature>
<dbReference type="PANTHER" id="PTHR42745">
    <property type="match status" value="1"/>
</dbReference>
<evidence type="ECO:0000256" key="3">
    <source>
        <dbReference type="ARBA" id="ARBA00023122"/>
    </source>
</evidence>
<dbReference type="Gene3D" id="3.10.580.10">
    <property type="entry name" value="CBS-domain"/>
    <property type="match status" value="1"/>
</dbReference>
<reference evidence="10 11" key="1">
    <citation type="journal article" date="2016" name="Genome Biol. Evol.">
        <title>Comparative Genomic Analyses of the Moraxella catarrhalis Serosensitive and Seroresistant Lineages Demonstrate Their Independent Evolution.</title>
        <authorList>
            <person name="Earl J.P."/>
            <person name="de Vries S.P."/>
            <person name="Ahmed A."/>
            <person name="Powell E."/>
            <person name="Schultz M.P."/>
            <person name="Hermans P.W."/>
            <person name="Hill D.J."/>
            <person name="Zhou Z."/>
            <person name="Constantinidou C.I."/>
            <person name="Hu F.Z."/>
            <person name="Bootsma H.J."/>
            <person name="Ehrlich G.D."/>
        </authorList>
    </citation>
    <scope>NUCLEOTIDE SEQUENCE [LARGE SCALE GENOMIC DNA]</scope>
    <source>
        <strain evidence="10 11">F23</strain>
    </source>
</reference>
<evidence type="ECO:0000256" key="4">
    <source>
        <dbReference type="PIRNR" id="PIRNR004692"/>
    </source>
</evidence>
<evidence type="ECO:0000256" key="6">
    <source>
        <dbReference type="PIRSR" id="PIRSR004692-3"/>
    </source>
</evidence>
<evidence type="ECO:0000256" key="7">
    <source>
        <dbReference type="PROSITE-ProRule" id="PRU00703"/>
    </source>
</evidence>
<keyword evidence="5" id="KW-0862">Zinc</keyword>
<dbReference type="SUPFAM" id="SSF53697">
    <property type="entry name" value="SIS domain"/>
    <property type="match status" value="1"/>
</dbReference>
<dbReference type="NCBIfam" id="TIGR00393">
    <property type="entry name" value="kpsF"/>
    <property type="match status" value="1"/>
</dbReference>
<dbReference type="Pfam" id="PF01380">
    <property type="entry name" value="SIS"/>
    <property type="match status" value="1"/>
</dbReference>
<dbReference type="InterPro" id="IPR004800">
    <property type="entry name" value="KdsD/KpsF-type"/>
</dbReference>
<name>A0AB36DM52_MORCA</name>
<dbReference type="GO" id="GO:0046872">
    <property type="term" value="F:metal ion binding"/>
    <property type="evidence" value="ECO:0007669"/>
    <property type="project" value="UniProtKB-KW"/>
</dbReference>
<dbReference type="Gene3D" id="3.40.50.10490">
    <property type="entry name" value="Glucose-6-phosphate isomerase like protein, domain 1"/>
    <property type="match status" value="1"/>
</dbReference>
<evidence type="ECO:0000256" key="5">
    <source>
        <dbReference type="PIRSR" id="PIRSR004692-2"/>
    </source>
</evidence>
<accession>A0AB36DM52</accession>
<keyword evidence="2" id="KW-0677">Repeat</keyword>
<dbReference type="InterPro" id="IPR046348">
    <property type="entry name" value="SIS_dom_sf"/>
</dbReference>
<dbReference type="PROSITE" id="PS51371">
    <property type="entry name" value="CBS"/>
    <property type="match status" value="2"/>
</dbReference>
<comment type="catalytic activity">
    <reaction evidence="4">
        <text>D-arabinose 5-phosphate = D-ribulose 5-phosphate</text>
        <dbReference type="Rhea" id="RHEA:23104"/>
        <dbReference type="ChEBI" id="CHEBI:57693"/>
        <dbReference type="ChEBI" id="CHEBI:58121"/>
        <dbReference type="EC" id="5.3.1.13"/>
    </reaction>
</comment>
<dbReference type="CDD" id="cd05014">
    <property type="entry name" value="SIS_Kpsf"/>
    <property type="match status" value="1"/>
</dbReference>
<dbReference type="GO" id="GO:0019146">
    <property type="term" value="F:arabinose-5-phosphate isomerase activity"/>
    <property type="evidence" value="ECO:0007669"/>
    <property type="project" value="UniProtKB-EC"/>
</dbReference>
<dbReference type="CDD" id="cd04604">
    <property type="entry name" value="CBS_pair_SIS_assoc"/>
    <property type="match status" value="1"/>
</dbReference>
<dbReference type="InterPro" id="IPR001347">
    <property type="entry name" value="SIS_dom"/>
</dbReference>
<organism evidence="10 11">
    <name type="scientific">Moraxella catarrhalis</name>
    <name type="common">Branhamella catarrhalis</name>
    <dbReference type="NCBI Taxonomy" id="480"/>
    <lineage>
        <taxon>Bacteria</taxon>
        <taxon>Pseudomonadati</taxon>
        <taxon>Pseudomonadota</taxon>
        <taxon>Gammaproteobacteria</taxon>
        <taxon>Moraxellales</taxon>
        <taxon>Moraxellaceae</taxon>
        <taxon>Moraxella</taxon>
    </lineage>
</organism>
<dbReference type="InterPro" id="IPR000644">
    <property type="entry name" value="CBS_dom"/>
</dbReference>
<feature type="site" description="Catalytically relevant" evidence="6">
    <location>
        <position position="115"/>
    </location>
</feature>
<evidence type="ECO:0000259" key="8">
    <source>
        <dbReference type="PROSITE" id="PS51371"/>
    </source>
</evidence>
<dbReference type="EMBL" id="LXHQ01000042">
    <property type="protein sequence ID" value="OAV23516.1"/>
    <property type="molecule type" value="Genomic_DNA"/>
</dbReference>
<evidence type="ECO:0000313" key="11">
    <source>
        <dbReference type="Proteomes" id="UP000078295"/>
    </source>
</evidence>
<dbReference type="FunFam" id="3.40.50.10490:FF:000011">
    <property type="entry name" value="Arabinose 5-phosphate isomerase"/>
    <property type="match status" value="1"/>
</dbReference>
<dbReference type="PROSITE" id="PS51464">
    <property type="entry name" value="SIS"/>
    <property type="match status" value="1"/>
</dbReference>
<comment type="similarity">
    <text evidence="1 4">Belongs to the SIS family. GutQ/KpsF subfamily.</text>
</comment>
<dbReference type="InterPro" id="IPR035474">
    <property type="entry name" value="SIS_Kpsf"/>
</dbReference>
<feature type="domain" description="CBS" evidence="8">
    <location>
        <begin position="214"/>
        <end position="271"/>
    </location>
</feature>
<gene>
    <name evidence="10" type="ORF">AO370_1560</name>
</gene>
<dbReference type="AlphaFoldDB" id="A0AB36DM52"/>
<dbReference type="Proteomes" id="UP000078295">
    <property type="component" value="Unassembled WGS sequence"/>
</dbReference>
<dbReference type="SMART" id="SM00116">
    <property type="entry name" value="CBS"/>
    <property type="match status" value="2"/>
</dbReference>
<dbReference type="Pfam" id="PF00571">
    <property type="entry name" value="CBS"/>
    <property type="match status" value="2"/>
</dbReference>
<keyword evidence="5" id="KW-0479">Metal-binding</keyword>
<dbReference type="GO" id="GO:0005975">
    <property type="term" value="P:carbohydrate metabolic process"/>
    <property type="evidence" value="ECO:0007669"/>
    <property type="project" value="InterPro"/>
</dbReference>
<feature type="domain" description="SIS" evidence="9">
    <location>
        <begin position="45"/>
        <end position="188"/>
    </location>
</feature>
<protein>
    <recommendedName>
        <fullName evidence="4">Arabinose 5-phosphate isomerase</fullName>
        <shortName evidence="4">API</shortName>
        <ecNumber evidence="4">5.3.1.13</ecNumber>
    </recommendedName>
</protein>
<dbReference type="InterPro" id="IPR046342">
    <property type="entry name" value="CBS_dom_sf"/>
</dbReference>
<keyword evidence="4 10" id="KW-0413">Isomerase</keyword>
<dbReference type="InterPro" id="IPR050986">
    <property type="entry name" value="GutQ/KpsF_isomerases"/>
</dbReference>
<dbReference type="PIRSF" id="PIRSF004692">
    <property type="entry name" value="KdsD_KpsF"/>
    <property type="match status" value="1"/>
</dbReference>
<evidence type="ECO:0000256" key="2">
    <source>
        <dbReference type="ARBA" id="ARBA00022737"/>
    </source>
</evidence>
<dbReference type="EC" id="5.3.1.13" evidence="4"/>
<feature type="site" description="Catalytically relevant" evidence="6">
    <location>
        <position position="63"/>
    </location>
</feature>
<dbReference type="GO" id="GO:1901135">
    <property type="term" value="P:carbohydrate derivative metabolic process"/>
    <property type="evidence" value="ECO:0007669"/>
    <property type="project" value="InterPro"/>
</dbReference>
<evidence type="ECO:0000256" key="1">
    <source>
        <dbReference type="ARBA" id="ARBA00008165"/>
    </source>
</evidence>
<evidence type="ECO:0000259" key="9">
    <source>
        <dbReference type="PROSITE" id="PS51464"/>
    </source>
</evidence>
<proteinExistence type="inferred from homology"/>
<dbReference type="GO" id="GO:0097367">
    <property type="term" value="F:carbohydrate derivative binding"/>
    <property type="evidence" value="ECO:0007669"/>
    <property type="project" value="InterPro"/>
</dbReference>
<evidence type="ECO:0000313" key="10">
    <source>
        <dbReference type="EMBL" id="OAV23516.1"/>
    </source>
</evidence>
<feature type="binding site" evidence="5">
    <location>
        <position position="86"/>
    </location>
    <ligand>
        <name>Zn(2+)</name>
        <dbReference type="ChEBI" id="CHEBI:29105"/>
    </ligand>
</feature>
<dbReference type="PANTHER" id="PTHR42745:SF1">
    <property type="entry name" value="ARABINOSE 5-PHOSPHATE ISOMERASE KDSD"/>
    <property type="match status" value="1"/>
</dbReference>